<evidence type="ECO:0000313" key="1">
    <source>
        <dbReference type="EMBL" id="MFD2922044.1"/>
    </source>
</evidence>
<proteinExistence type="predicted"/>
<dbReference type="Proteomes" id="UP001597511">
    <property type="component" value="Unassembled WGS sequence"/>
</dbReference>
<gene>
    <name evidence="1" type="ORF">ACFS6H_20150</name>
</gene>
<dbReference type="Gene3D" id="3.40.50.300">
    <property type="entry name" value="P-loop containing nucleotide triphosphate hydrolases"/>
    <property type="match status" value="1"/>
</dbReference>
<dbReference type="EMBL" id="JBHUOZ010000003">
    <property type="protein sequence ID" value="MFD2922044.1"/>
    <property type="molecule type" value="Genomic_DNA"/>
</dbReference>
<sequence>MFLKRSINYTTVDVQGLACQVPPVGFVFNILTGQLEKREIFKRSELPANQYWERQEIPDWYKKKSREVTAKRETEPDFFDPKCNEYEAQEWDRRLNGFWFYNNGVPTYITGMHYLYLQWWKIDIGYPGFRIPDLEYFYFLQYCIDDPNSFGMCEITKRRFGKSFRAGLFSFEYVSRAVESQSGIQSKTGTDAKKFFAKAVVRPFKRLPDFFRPEYDKAQGLTPKTELRFQQTNVKGKKAAETLEKDELESMVDFQSSDAVAYDGQKLHRAVNDEFAKTVEVNIYDRHDVVRYCLLDDEGKIIGKALYTSTVEKLETEKNGVSDAARQLWTDSDQNNRQQNGQTISGLYRFFMPADRTRYFDRFGFPDEKKARQAILLDRESVKNDAKRLSARIRKEPLTIEEAFRADGDKCLYNSENLNNQRDFLSWNQDIVERGNFMWKEGKRDTEVVWKKSSNGRWLMLKGFNPKKEETNQVEQVGNQFYPKNNIRFGSAVDPYDHNQTEDNYKRSMAASLVKQKNNPYNFSDPMIGAYICRYYARPATAAAMYEDMIMQCRYFGISILAESNRPGIISYFRDRNHGAFLMHLPGYKEPGIPSTQENKRQASELIEATIEDNCDKIFFIDVIEDLLVFDINKTQKFDLAMAALWTEIACDNRLFRLKEKSEVTEVTELFKRHKIA</sequence>
<evidence type="ECO:0008006" key="3">
    <source>
        <dbReference type="Google" id="ProtNLM"/>
    </source>
</evidence>
<dbReference type="InterPro" id="IPR027417">
    <property type="entry name" value="P-loop_NTPase"/>
</dbReference>
<evidence type="ECO:0000313" key="2">
    <source>
        <dbReference type="Proteomes" id="UP001597511"/>
    </source>
</evidence>
<reference evidence="2" key="1">
    <citation type="journal article" date="2019" name="Int. J. Syst. Evol. Microbiol.">
        <title>The Global Catalogue of Microorganisms (GCM) 10K type strain sequencing project: providing services to taxonomists for standard genome sequencing and annotation.</title>
        <authorList>
            <consortium name="The Broad Institute Genomics Platform"/>
            <consortium name="The Broad Institute Genome Sequencing Center for Infectious Disease"/>
            <person name="Wu L."/>
            <person name="Ma J."/>
        </authorList>
    </citation>
    <scope>NUCLEOTIDE SEQUENCE [LARGE SCALE GENOMIC DNA]</scope>
    <source>
        <strain evidence="2">KCTC 23299</strain>
    </source>
</reference>
<name>A0ABW6A9W3_9BACT</name>
<keyword evidence="2" id="KW-1185">Reference proteome</keyword>
<comment type="caution">
    <text evidence="1">The sequence shown here is derived from an EMBL/GenBank/DDBJ whole genome shotgun (WGS) entry which is preliminary data.</text>
</comment>
<accession>A0ABW6A9W3</accession>
<dbReference type="RefSeq" id="WP_386103368.1">
    <property type="nucleotide sequence ID" value="NZ_JBHUOZ010000003.1"/>
</dbReference>
<organism evidence="1 2">
    <name type="scientific">Terrimonas rubra</name>
    <dbReference type="NCBI Taxonomy" id="1035890"/>
    <lineage>
        <taxon>Bacteria</taxon>
        <taxon>Pseudomonadati</taxon>
        <taxon>Bacteroidota</taxon>
        <taxon>Chitinophagia</taxon>
        <taxon>Chitinophagales</taxon>
        <taxon>Chitinophagaceae</taxon>
        <taxon>Terrimonas</taxon>
    </lineage>
</organism>
<protein>
    <recommendedName>
        <fullName evidence="3">Terminase</fullName>
    </recommendedName>
</protein>